<evidence type="ECO:0000313" key="2">
    <source>
        <dbReference type="EMBL" id="OAT79818.1"/>
    </source>
</evidence>
<reference evidence="2 3" key="1">
    <citation type="submission" date="2016-04" db="EMBL/GenBank/DDBJ databases">
        <authorList>
            <person name="Evans L.H."/>
            <person name="Alamgir A."/>
            <person name="Owens N."/>
            <person name="Weber N.D."/>
            <person name="Virtaneva K."/>
            <person name="Barbian K."/>
            <person name="Babar A."/>
            <person name="Rosenke K."/>
        </authorList>
    </citation>
    <scope>NUCLEOTIDE SEQUENCE [LARGE SCALE GENOMIC DNA]</scope>
    <source>
        <strain evidence="2 3">LMa1</strain>
    </source>
</reference>
<dbReference type="STRING" id="1838280.A6M21_15355"/>
<dbReference type="InterPro" id="IPR048769">
    <property type="entry name" value="HepT-like_dom"/>
</dbReference>
<dbReference type="OrthoDB" id="9792853at2"/>
<feature type="domain" description="HepT-like" evidence="1">
    <location>
        <begin position="46"/>
        <end position="152"/>
    </location>
</feature>
<gene>
    <name evidence="2" type="ORF">A6M21_15355</name>
</gene>
<comment type="caution">
    <text evidence="2">The sequence shown here is derived from an EMBL/GenBank/DDBJ whole genome shotgun (WGS) entry which is preliminary data.</text>
</comment>
<keyword evidence="3" id="KW-1185">Reference proteome</keyword>
<dbReference type="Proteomes" id="UP000078532">
    <property type="component" value="Unassembled WGS sequence"/>
</dbReference>
<dbReference type="Pfam" id="PF20797">
    <property type="entry name" value="HepT-like_2"/>
    <property type="match status" value="1"/>
</dbReference>
<proteinExistence type="predicted"/>
<sequence>MTAETAVLEARIRQELRQLDKLSAEMKKALKPFQGKEIKNTVILRALGSMLHDFYTGVEKIFLNIAKEIDQLAPRGENWHRQLLEQMTLHLKERRPAVIDLELAGQLEQYLAFRHRFRNLYGFDLEWGRMEQPVKELPETLRRFGAAVEDFLLLLMEADQD</sequence>
<dbReference type="AlphaFoldDB" id="A0A1B7LBH7"/>
<organism evidence="2 3">
    <name type="scientific">Desulfotomaculum copahuensis</name>
    <dbReference type="NCBI Taxonomy" id="1838280"/>
    <lineage>
        <taxon>Bacteria</taxon>
        <taxon>Bacillati</taxon>
        <taxon>Bacillota</taxon>
        <taxon>Clostridia</taxon>
        <taxon>Eubacteriales</taxon>
        <taxon>Desulfotomaculaceae</taxon>
        <taxon>Desulfotomaculum</taxon>
    </lineage>
</organism>
<dbReference type="EMBL" id="LYVF01000192">
    <property type="protein sequence ID" value="OAT79818.1"/>
    <property type="molecule type" value="Genomic_DNA"/>
</dbReference>
<evidence type="ECO:0000313" key="3">
    <source>
        <dbReference type="Proteomes" id="UP000078532"/>
    </source>
</evidence>
<protein>
    <recommendedName>
        <fullName evidence="1">HepT-like domain-containing protein</fullName>
    </recommendedName>
</protein>
<name>A0A1B7LBH7_9FIRM</name>
<dbReference type="RefSeq" id="WP_066671027.1">
    <property type="nucleotide sequence ID" value="NZ_LYVF01000192.1"/>
</dbReference>
<accession>A0A1B7LBH7</accession>
<evidence type="ECO:0000259" key="1">
    <source>
        <dbReference type="Pfam" id="PF20797"/>
    </source>
</evidence>